<feature type="binding site" evidence="4">
    <location>
        <position position="241"/>
    </location>
    <ligand>
        <name>Fe(3+)</name>
        <dbReference type="ChEBI" id="CHEBI:29034"/>
        <label>1</label>
    </ligand>
</feature>
<feature type="binding site" evidence="4">
    <location>
        <position position="127"/>
    </location>
    <ligand>
        <name>Fe(3+)</name>
        <dbReference type="ChEBI" id="CHEBI:29034"/>
        <label>1</label>
    </ligand>
</feature>
<keyword evidence="6" id="KW-0812">Transmembrane</keyword>
<dbReference type="PRINTS" id="PR00422">
    <property type="entry name" value="TRANSFERRIN"/>
</dbReference>
<evidence type="ECO:0000256" key="6">
    <source>
        <dbReference type="SAM" id="Phobius"/>
    </source>
</evidence>
<feature type="non-terminal residue" evidence="8">
    <location>
        <position position="1"/>
    </location>
</feature>
<dbReference type="SUPFAM" id="SSF53850">
    <property type="entry name" value="Periplasmic binding protein-like II"/>
    <property type="match status" value="2"/>
</dbReference>
<feature type="disulfide bond" evidence="5">
    <location>
        <begin position="393"/>
        <end position="430"/>
    </location>
</feature>
<feature type="disulfide bond" evidence="5">
    <location>
        <begin position="290"/>
        <end position="303"/>
    </location>
</feature>
<organism evidence="8">
    <name type="scientific">Clastoptera arizonana</name>
    <name type="common">Arizona spittle bug</name>
    <dbReference type="NCBI Taxonomy" id="38151"/>
    <lineage>
        <taxon>Eukaryota</taxon>
        <taxon>Metazoa</taxon>
        <taxon>Ecdysozoa</taxon>
        <taxon>Arthropoda</taxon>
        <taxon>Hexapoda</taxon>
        <taxon>Insecta</taxon>
        <taxon>Pterygota</taxon>
        <taxon>Neoptera</taxon>
        <taxon>Paraneoptera</taxon>
        <taxon>Hemiptera</taxon>
        <taxon>Auchenorrhyncha</taxon>
        <taxon>Cercopoidea</taxon>
        <taxon>Clastopteridae</taxon>
        <taxon>Clastoptera</taxon>
    </lineage>
</organism>
<dbReference type="InterPro" id="IPR001156">
    <property type="entry name" value="Transferrin-like_dom"/>
</dbReference>
<protein>
    <recommendedName>
        <fullName evidence="7">Transferrin-like domain-containing protein</fullName>
    </recommendedName>
</protein>
<feature type="disulfide bond" evidence="5">
    <location>
        <begin position="576"/>
        <end position="590"/>
    </location>
</feature>
<dbReference type="PANTHER" id="PTHR11485">
    <property type="entry name" value="TRANSFERRIN"/>
    <property type="match status" value="1"/>
</dbReference>
<feature type="binding site" evidence="4">
    <location>
        <position position="598"/>
    </location>
    <ligand>
        <name>Fe(3+)</name>
        <dbReference type="ChEBI" id="CHEBI:29034"/>
        <label>1</label>
    </ligand>
</feature>
<evidence type="ECO:0000256" key="4">
    <source>
        <dbReference type="PIRSR" id="PIRSR002549-3"/>
    </source>
</evidence>
<proteinExistence type="predicted"/>
<feature type="disulfide bond" evidence="5">
    <location>
        <begin position="200"/>
        <end position="226"/>
    </location>
</feature>
<dbReference type="EMBL" id="GEDC01008637">
    <property type="protein sequence ID" value="JAS28661.1"/>
    <property type="molecule type" value="Transcribed_RNA"/>
</dbReference>
<feature type="binding site" evidence="4">
    <location>
        <position position="94"/>
    </location>
    <ligand>
        <name>Fe(3+)</name>
        <dbReference type="ChEBI" id="CHEBI:29034"/>
        <label>1</label>
    </ligand>
</feature>
<evidence type="ECO:0000256" key="5">
    <source>
        <dbReference type="PIRSR" id="PIRSR002549-4"/>
    </source>
</evidence>
<keyword evidence="1" id="KW-0677">Repeat</keyword>
<evidence type="ECO:0000259" key="7">
    <source>
        <dbReference type="PROSITE" id="PS51408"/>
    </source>
</evidence>
<accession>A0A1B6DSL2</accession>
<keyword evidence="6" id="KW-1133">Transmembrane helix</keyword>
<keyword evidence="6" id="KW-0472">Membrane</keyword>
<feature type="binding site" evidence="3">
    <location>
        <position position="160"/>
    </location>
    <ligand>
        <name>hydrogencarbonate</name>
        <dbReference type="ChEBI" id="CHEBI:17544"/>
        <label>1</label>
    </ligand>
</feature>
<dbReference type="GO" id="GO:0005615">
    <property type="term" value="C:extracellular space"/>
    <property type="evidence" value="ECO:0007669"/>
    <property type="project" value="InterPro"/>
</dbReference>
<feature type="domain" description="Transferrin-like" evidence="7">
    <location>
        <begin position="390"/>
        <end position="675"/>
    </location>
</feature>
<dbReference type="AlphaFoldDB" id="A0A1B6DSL2"/>
<feature type="disulfide bond" evidence="5">
    <location>
        <begin position="54"/>
        <end position="70"/>
    </location>
</feature>
<feature type="disulfide bond" evidence="5">
    <location>
        <begin position="494"/>
        <end position="544"/>
    </location>
</feature>
<dbReference type="InterPro" id="IPR018195">
    <property type="entry name" value="Transferrin_Fe_BS"/>
</dbReference>
<feature type="transmembrane region" description="Helical" evidence="6">
    <location>
        <begin position="12"/>
        <end position="33"/>
    </location>
</feature>
<dbReference type="SMART" id="SM00094">
    <property type="entry name" value="TR_FER"/>
    <property type="match status" value="2"/>
</dbReference>
<dbReference type="PROSITE" id="PS00206">
    <property type="entry name" value="TRANSFERRIN_LIKE_2"/>
    <property type="match status" value="1"/>
</dbReference>
<evidence type="ECO:0000256" key="2">
    <source>
        <dbReference type="ARBA" id="ARBA00023157"/>
    </source>
</evidence>
<feature type="binding site" evidence="3">
    <location>
        <position position="157"/>
    </location>
    <ligand>
        <name>hydrogencarbonate</name>
        <dbReference type="ChEBI" id="CHEBI:17544"/>
        <label>1</label>
    </ligand>
</feature>
<keyword evidence="2 5" id="KW-1015">Disulfide bond</keyword>
<dbReference type="PIRSF" id="PIRSF002549">
    <property type="entry name" value="Transferrin"/>
    <property type="match status" value="1"/>
</dbReference>
<dbReference type="PANTHER" id="PTHR11485:SF57">
    <property type="entry name" value="TRANSFERRIN"/>
    <property type="match status" value="1"/>
</dbReference>
<evidence type="ECO:0000256" key="1">
    <source>
        <dbReference type="ARBA" id="ARBA00022737"/>
    </source>
</evidence>
<dbReference type="PROSITE" id="PS00205">
    <property type="entry name" value="TRANSFERRIN_LIKE_1"/>
    <property type="match status" value="1"/>
</dbReference>
<reference evidence="8" key="1">
    <citation type="submission" date="2015-12" db="EMBL/GenBank/DDBJ databases">
        <title>De novo transcriptome assembly of four potential Pierce s Disease insect vectors from Arizona vineyards.</title>
        <authorList>
            <person name="Tassone E.E."/>
        </authorList>
    </citation>
    <scope>NUCLEOTIDE SEQUENCE</scope>
</reference>
<dbReference type="InterPro" id="IPR016357">
    <property type="entry name" value="Transferrin"/>
</dbReference>
<dbReference type="Gene3D" id="3.40.190.10">
    <property type="entry name" value="Periplasmic binding protein-like II"/>
    <property type="match status" value="4"/>
</dbReference>
<evidence type="ECO:0000256" key="3">
    <source>
        <dbReference type="PIRSR" id="PIRSR002549-2"/>
    </source>
</evidence>
<sequence>SFHTDFFRLGYIFFCLITMQLLVIATLLAAALAGPTTRPTPFKLCVPQDAYEACQKMVKQGESVGVSVSCVVARDRLECLSKVKSHEADFEAVDPEDMFIAAHMGDDEFSVFKEIRTKEEPEAEFRYEAVIVVHKSLEINKLSDLKGLKSCHTGIGRNVGYKIPITKLTKAKILGPLNDISISPRENELKALSSFFTKSCIVGKWSPDKETNQRLKQKYSNLCSLCEFPEKCDYPDKNSGYEGALRCLAKGGGDVAFTKVIFVKKFFGLAYGSQPAAPSEYKADEFVYFCEDGSKRPVTGPACSWAARPWQGYIANSQLNSETAELREQIAKLNNLGESSHADWISSVLALNNKTLAVDNKGPFKPKEYLEKAKYVDVIERDVLEPRRFVRFCVSTDIELKKCNDLKSSAYSRDIRPGFECIKKNSREDCITAIKNKEVDIVSELYGNVNNDPKLKPVVAEEYGEGQHKTHAVAVVKTSSSYKTLADLKGAKICMPEKQVKVAWNILYFNLIKENLIKKNNCPYSKAVEDFFSSIKESTNPIQCLTSGEGDVAMLSYEHAKPYFGDNALSTFQLICQNGDRQILDKYATCNFGSIPPHMILASSELSAVERDDILFALLSSADLYSKHPDYFRMFGDYEGQHDVLFKNIATGLESVGDELPSLKEYSNVLKELNTCVTEVMPLNLLL</sequence>
<feature type="binding site" evidence="3">
    <location>
        <position position="153"/>
    </location>
    <ligand>
        <name>hydrogencarbonate</name>
        <dbReference type="ChEBI" id="CHEBI:17544"/>
        <label>1</label>
    </ligand>
</feature>
<gene>
    <name evidence="8" type="ORF">g.41286</name>
</gene>
<feature type="domain" description="Transferrin-like" evidence="7">
    <location>
        <begin position="42"/>
        <end position="383"/>
    </location>
</feature>
<feature type="disulfide bond" evidence="5">
    <location>
        <begin position="223"/>
        <end position="232"/>
    </location>
</feature>
<dbReference type="CDD" id="cd13529">
    <property type="entry name" value="PBP2_transferrin"/>
    <property type="match status" value="2"/>
</dbReference>
<feature type="disulfide bond" evidence="5">
    <location>
        <begin position="151"/>
        <end position="247"/>
    </location>
</feature>
<keyword evidence="4" id="KW-0479">Metal-binding</keyword>
<dbReference type="GO" id="GO:0046872">
    <property type="term" value="F:metal ion binding"/>
    <property type="evidence" value="ECO:0007669"/>
    <property type="project" value="UniProtKB-KW"/>
</dbReference>
<dbReference type="Pfam" id="PF00405">
    <property type="entry name" value="Transferrin"/>
    <property type="match status" value="3"/>
</dbReference>
<feature type="disulfide bond" evidence="5">
    <location>
        <begin position="45"/>
        <end position="79"/>
    </location>
</feature>
<feature type="disulfide bond" evidence="5">
    <location>
        <begin position="403"/>
        <end position="421"/>
    </location>
</feature>
<dbReference type="PROSITE" id="PS51408">
    <property type="entry name" value="TRANSFERRIN_LIKE_4"/>
    <property type="match status" value="2"/>
</dbReference>
<evidence type="ECO:0000313" key="8">
    <source>
        <dbReference type="EMBL" id="JAS28661.1"/>
    </source>
</evidence>
<name>A0A1B6DSL2_9HEMI</name>
<keyword evidence="4" id="KW-0408">Iron</keyword>